<gene>
    <name evidence="2" type="ORF">GORHZ_063_00030</name>
</gene>
<dbReference type="RefSeq" id="WP_006331573.1">
    <property type="nucleotide sequence ID" value="NZ_BAHC01000063.1"/>
</dbReference>
<feature type="region of interest" description="Disordered" evidence="1">
    <location>
        <begin position="1"/>
        <end position="21"/>
    </location>
</feature>
<organism evidence="2 3">
    <name type="scientific">Gordonia rhizosphera NBRC 16068</name>
    <dbReference type="NCBI Taxonomy" id="1108045"/>
    <lineage>
        <taxon>Bacteria</taxon>
        <taxon>Bacillati</taxon>
        <taxon>Actinomycetota</taxon>
        <taxon>Actinomycetes</taxon>
        <taxon>Mycobacteriales</taxon>
        <taxon>Gordoniaceae</taxon>
        <taxon>Gordonia</taxon>
    </lineage>
</organism>
<reference evidence="2 3" key="1">
    <citation type="submission" date="2012-08" db="EMBL/GenBank/DDBJ databases">
        <title>Whole genome shotgun sequence of Gordonia rhizosphera NBRC 16068.</title>
        <authorList>
            <person name="Takarada H."/>
            <person name="Isaki S."/>
            <person name="Hosoyama A."/>
            <person name="Tsuchikane K."/>
            <person name="Katsumata H."/>
            <person name="Baba S."/>
            <person name="Ohji S."/>
            <person name="Yamazaki S."/>
            <person name="Fujita N."/>
        </authorList>
    </citation>
    <scope>NUCLEOTIDE SEQUENCE [LARGE SCALE GENOMIC DNA]</scope>
    <source>
        <strain evidence="2 3">NBRC 16068</strain>
    </source>
</reference>
<dbReference type="Proteomes" id="UP000008363">
    <property type="component" value="Unassembled WGS sequence"/>
</dbReference>
<dbReference type="eggNOG" id="ENOG5033RMD">
    <property type="taxonomic scope" value="Bacteria"/>
</dbReference>
<feature type="region of interest" description="Disordered" evidence="1">
    <location>
        <begin position="43"/>
        <end position="102"/>
    </location>
</feature>
<evidence type="ECO:0000313" key="2">
    <source>
        <dbReference type="EMBL" id="GAB89509.1"/>
    </source>
</evidence>
<dbReference type="EMBL" id="BAHC01000063">
    <property type="protein sequence ID" value="GAB89509.1"/>
    <property type="molecule type" value="Genomic_DNA"/>
</dbReference>
<protein>
    <submittedName>
        <fullName evidence="2">Uncharacterized protein</fullName>
    </submittedName>
</protein>
<name>K6WSG8_9ACTN</name>
<dbReference type="OrthoDB" id="4382133at2"/>
<keyword evidence="3" id="KW-1185">Reference proteome</keyword>
<dbReference type="AlphaFoldDB" id="K6WSG8"/>
<evidence type="ECO:0000313" key="3">
    <source>
        <dbReference type="Proteomes" id="UP000008363"/>
    </source>
</evidence>
<sequence>MAHPPKRRPRHRAADSRHSSVRVSVTSAALAASIATGVGAGLAHAVPEQGGTSPSDTAPQQGGTTPAPSPGTPEQGGTTPIPETAPVYAPGPGSLPAPPQEAPYQPYVAPSTYTAPTYDDEYEAAPIQALRAPGPAAPVRPIAPPPNKIRIGNYITDIPDEDVNSINAWAAYGEAKIAQGLISMGVPEDEASRQAAATIIGVASGGAAGAAAVGIPAAATGAAVGAVVGIPVGAVVGAIYNGVTFSGLLAIPGVGWEPWLGMVGLGAGAGALIGIPVGAAVGAAALGAAGAVAGAVAGGTAGGALAYALGAGDPGANPDEPWKQGDAESLPNPQANQFELTLPADKAQQAGLPSVDFTVNMRGDVSLQIGSLETGWSAEQALAPYRALGIVGAQQEQNARAATKQNAPMVEQVIPGMQITWPQEVAPTSDPPTV</sequence>
<accession>K6WSG8</accession>
<proteinExistence type="predicted"/>
<dbReference type="STRING" id="1108045.GORHZ_063_00030"/>
<evidence type="ECO:0000256" key="1">
    <source>
        <dbReference type="SAM" id="MobiDB-lite"/>
    </source>
</evidence>
<feature type="compositionally biased region" description="Basic residues" evidence="1">
    <location>
        <begin position="1"/>
        <end position="11"/>
    </location>
</feature>
<comment type="caution">
    <text evidence="2">The sequence shown here is derived from an EMBL/GenBank/DDBJ whole genome shotgun (WGS) entry which is preliminary data.</text>
</comment>